<accession>A0A8H7IST6</accession>
<dbReference type="AlphaFoldDB" id="A0A8H7IST6"/>
<reference evidence="2" key="2">
    <citation type="submission" date="2020-09" db="EMBL/GenBank/DDBJ databases">
        <title>Reference genome assembly for Australian Ascochyta lentis isolate Al4.</title>
        <authorList>
            <person name="Lee R.C."/>
            <person name="Farfan-Caceres L.M."/>
            <person name="Debler J.W."/>
            <person name="Williams A.H."/>
            <person name="Henares B.M."/>
        </authorList>
    </citation>
    <scope>NUCLEOTIDE SEQUENCE</scope>
    <source>
        <strain evidence="2">Al4</strain>
    </source>
</reference>
<evidence type="ECO:0000313" key="2">
    <source>
        <dbReference type="EMBL" id="KAF9691635.1"/>
    </source>
</evidence>
<feature type="signal peptide" evidence="1">
    <location>
        <begin position="1"/>
        <end position="19"/>
    </location>
</feature>
<keyword evidence="1" id="KW-0732">Signal</keyword>
<dbReference type="EMBL" id="RZGK01000020">
    <property type="protein sequence ID" value="KAF9691635.1"/>
    <property type="molecule type" value="Genomic_DNA"/>
</dbReference>
<name>A0A8H7IST6_9PLEO</name>
<evidence type="ECO:0000256" key="1">
    <source>
        <dbReference type="SAM" id="SignalP"/>
    </source>
</evidence>
<gene>
    <name evidence="2" type="ORF">EKO04_010498</name>
</gene>
<sequence length="141" mass="14859">MYLNGLAFWAATLSSSVLAQTYPGCKGGVYALIGKDISKYPPAQTFCSSKFPAPVQTSTIVAPTQTKTQTVYATVTTSGTATVTTTYSTSTSTLTAFETDTETVTTTTTVTVAYAKRADPTADKWKSVLSQASAFVGAIWH</sequence>
<organism evidence="2 3">
    <name type="scientific">Ascochyta lentis</name>
    <dbReference type="NCBI Taxonomy" id="205686"/>
    <lineage>
        <taxon>Eukaryota</taxon>
        <taxon>Fungi</taxon>
        <taxon>Dikarya</taxon>
        <taxon>Ascomycota</taxon>
        <taxon>Pezizomycotina</taxon>
        <taxon>Dothideomycetes</taxon>
        <taxon>Pleosporomycetidae</taxon>
        <taxon>Pleosporales</taxon>
        <taxon>Pleosporineae</taxon>
        <taxon>Didymellaceae</taxon>
        <taxon>Ascochyta</taxon>
    </lineage>
</organism>
<protein>
    <submittedName>
        <fullName evidence="2">Uncharacterized protein</fullName>
    </submittedName>
</protein>
<dbReference type="Proteomes" id="UP000651452">
    <property type="component" value="Unassembled WGS sequence"/>
</dbReference>
<feature type="chain" id="PRO_5034121757" evidence="1">
    <location>
        <begin position="20"/>
        <end position="141"/>
    </location>
</feature>
<comment type="caution">
    <text evidence="2">The sequence shown here is derived from an EMBL/GenBank/DDBJ whole genome shotgun (WGS) entry which is preliminary data.</text>
</comment>
<proteinExistence type="predicted"/>
<reference evidence="2" key="1">
    <citation type="submission" date="2018-12" db="EMBL/GenBank/DDBJ databases">
        <authorList>
            <person name="Syme R.A."/>
            <person name="Farfan-Caceres L."/>
            <person name="Lichtenzveig J."/>
        </authorList>
    </citation>
    <scope>NUCLEOTIDE SEQUENCE</scope>
    <source>
        <strain evidence="2">Al4</strain>
    </source>
</reference>
<dbReference type="OrthoDB" id="3942612at2759"/>
<keyword evidence="3" id="KW-1185">Reference proteome</keyword>
<evidence type="ECO:0000313" key="3">
    <source>
        <dbReference type="Proteomes" id="UP000651452"/>
    </source>
</evidence>